<dbReference type="NCBIfam" id="TIGR03597">
    <property type="entry name" value="GTPase_YqeH"/>
    <property type="match status" value="1"/>
</dbReference>
<dbReference type="Gene3D" id="3.40.50.300">
    <property type="entry name" value="P-loop containing nucleotide triphosphate hydrolases"/>
    <property type="match status" value="1"/>
</dbReference>
<evidence type="ECO:0000313" key="3">
    <source>
        <dbReference type="EMBL" id="MFC7393276.1"/>
    </source>
</evidence>
<dbReference type="InterPro" id="IPR027417">
    <property type="entry name" value="P-loop_NTPase"/>
</dbReference>
<dbReference type="RefSeq" id="WP_380965735.1">
    <property type="nucleotide sequence ID" value="NZ_JBHTCO010000011.1"/>
</dbReference>
<organism evidence="3 4">
    <name type="scientific">Scopulibacillus cellulosilyticus</name>
    <dbReference type="NCBI Taxonomy" id="2665665"/>
    <lineage>
        <taxon>Bacteria</taxon>
        <taxon>Bacillati</taxon>
        <taxon>Bacillota</taxon>
        <taxon>Bacilli</taxon>
        <taxon>Bacillales</taxon>
        <taxon>Sporolactobacillaceae</taxon>
        <taxon>Scopulibacillus</taxon>
    </lineage>
</organism>
<keyword evidence="4" id="KW-1185">Reference proteome</keyword>
<dbReference type="EMBL" id="JBHTCO010000011">
    <property type="protein sequence ID" value="MFC7393276.1"/>
    <property type="molecule type" value="Genomic_DNA"/>
</dbReference>
<proteinExistence type="predicted"/>
<dbReference type="InterPro" id="IPR019988">
    <property type="entry name" value="GTP-bd_ribosome_bgen_YqeH"/>
</dbReference>
<feature type="domain" description="G" evidence="1">
    <location>
        <begin position="163"/>
        <end position="226"/>
    </location>
</feature>
<feature type="domain" description="NOA1/YqeH-like C-terminal" evidence="2">
    <location>
        <begin position="273"/>
        <end position="366"/>
    </location>
</feature>
<accession>A0ABW2PYD1</accession>
<comment type="caution">
    <text evidence="3">The sequence shown here is derived from an EMBL/GenBank/DDBJ whole genome shotgun (WGS) entry which is preliminary data.</text>
</comment>
<evidence type="ECO:0000313" key="4">
    <source>
        <dbReference type="Proteomes" id="UP001596505"/>
    </source>
</evidence>
<sequence length="369" mass="41269">MQEQYTCAGCGVPIQTEDKQALGYVPKAALERDVIICQRCFRLKHYNEVPDISLSDEDFLKLLSQIGQTEALVVKIVDIFDFNGSWVPGMQRFVGRNNILLVGNKVDLLPKSTNESKLKNWMRQSSKELGLKPIDVMLMSAEKGIGISDVANAIDQYSDGKDVYIVGSTNVGKSTFINQLIKQFGEDDDIAITTSQFLGTTLNFIDIPLNEDQTLYDTPGIINSHQIAHFISPEDYKKVVPRKEIKPKVFQLNEEQTLFLGGLARFDYLSGGRRSVVCYVSNELYIHRTKHENADQLYRSQYGKLLSPPNDPNDECPALERHEFVIKENDMDIVFSGLGWITVKGAGAKVQAFAPKGVGVMIRPSIIKG</sequence>
<protein>
    <submittedName>
        <fullName evidence="3">Ribosome biogenesis GTPase YqeH</fullName>
    </submittedName>
</protein>
<dbReference type="Pfam" id="PF21516">
    <property type="entry name" value="YqeH-like_C"/>
    <property type="match status" value="1"/>
</dbReference>
<dbReference type="InterPro" id="IPR050896">
    <property type="entry name" value="Mito_lipid_metab_GTPase"/>
</dbReference>
<evidence type="ECO:0000259" key="1">
    <source>
        <dbReference type="Pfam" id="PF01926"/>
    </source>
</evidence>
<gene>
    <name evidence="3" type="primary">yqeH</name>
    <name evidence="3" type="ORF">ACFQRG_09895</name>
</gene>
<dbReference type="PANTHER" id="PTHR46434">
    <property type="entry name" value="GENETIC INTERACTOR OF PROHIBITINS 3, MITOCHONDRIAL"/>
    <property type="match status" value="1"/>
</dbReference>
<dbReference type="InterPro" id="IPR048422">
    <property type="entry name" value="NOA1/YqeH-like_C"/>
</dbReference>
<dbReference type="SUPFAM" id="SSF52540">
    <property type="entry name" value="P-loop containing nucleoside triphosphate hydrolases"/>
    <property type="match status" value="1"/>
</dbReference>
<reference evidence="4" key="1">
    <citation type="journal article" date="2019" name="Int. J. Syst. Evol. Microbiol.">
        <title>The Global Catalogue of Microorganisms (GCM) 10K type strain sequencing project: providing services to taxonomists for standard genome sequencing and annotation.</title>
        <authorList>
            <consortium name="The Broad Institute Genomics Platform"/>
            <consortium name="The Broad Institute Genome Sequencing Center for Infectious Disease"/>
            <person name="Wu L."/>
            <person name="Ma J."/>
        </authorList>
    </citation>
    <scope>NUCLEOTIDE SEQUENCE [LARGE SCALE GENOMIC DNA]</scope>
    <source>
        <strain evidence="4">CGMCC 1.16305</strain>
    </source>
</reference>
<dbReference type="CDD" id="cd01855">
    <property type="entry name" value="YqeH"/>
    <property type="match status" value="1"/>
</dbReference>
<dbReference type="Pfam" id="PF01926">
    <property type="entry name" value="MMR_HSR1"/>
    <property type="match status" value="1"/>
</dbReference>
<evidence type="ECO:0000259" key="2">
    <source>
        <dbReference type="Pfam" id="PF21516"/>
    </source>
</evidence>
<name>A0ABW2PYD1_9BACL</name>
<dbReference type="PANTHER" id="PTHR46434:SF1">
    <property type="entry name" value="GENETIC INTERACTOR OF PROHIBITINS 3, MITOCHONDRIAL"/>
    <property type="match status" value="1"/>
</dbReference>
<dbReference type="InterPro" id="IPR006073">
    <property type="entry name" value="GTP-bd"/>
</dbReference>
<dbReference type="Proteomes" id="UP001596505">
    <property type="component" value="Unassembled WGS sequence"/>
</dbReference>